<name>A0A1G1WVH8_9BACT</name>
<dbReference type="EMBL" id="MHDB01000033">
    <property type="protein sequence ID" value="OGY31340.1"/>
    <property type="molecule type" value="Genomic_DNA"/>
</dbReference>
<evidence type="ECO:0000313" key="1">
    <source>
        <dbReference type="EMBL" id="OGY31340.1"/>
    </source>
</evidence>
<sequence>MHQGNLKYPKGESMTVQSPTKLDLKLLDQMVGTGLVLRVFVDYDPPPMAVIGARLNDHAVEWGNMQVTIFAACSVLLGTDGEGRAGYVRYFREEPFSSPSAAVGITLGDLVGSHLAESYRNKWILDRWDQDVPMWLTPKEVVTCRRVNGTVVEIPAFNLIVMEHLVRLHQELATRVQFNDGDTHLLIGLWTQLGRFISDHRMKQLRKWYVSEA</sequence>
<dbReference type="Proteomes" id="UP000177718">
    <property type="component" value="Unassembled WGS sequence"/>
</dbReference>
<evidence type="ECO:0000313" key="2">
    <source>
        <dbReference type="Proteomes" id="UP000177718"/>
    </source>
</evidence>
<dbReference type="STRING" id="1802605.A3A61_02600"/>
<proteinExistence type="predicted"/>
<organism evidence="1 2">
    <name type="scientific">Candidatus Woykebacteria bacterium RIFCSPLOWO2_01_FULL_43_14</name>
    <dbReference type="NCBI Taxonomy" id="1802605"/>
    <lineage>
        <taxon>Bacteria</taxon>
        <taxon>Candidatus Woykeibacteriota</taxon>
    </lineage>
</organism>
<gene>
    <name evidence="1" type="ORF">A3A61_02600</name>
</gene>
<dbReference type="AlphaFoldDB" id="A0A1G1WVH8"/>
<accession>A0A1G1WVH8</accession>
<comment type="caution">
    <text evidence="1">The sequence shown here is derived from an EMBL/GenBank/DDBJ whole genome shotgun (WGS) entry which is preliminary data.</text>
</comment>
<reference evidence="1 2" key="1">
    <citation type="journal article" date="2016" name="Nat. Commun.">
        <title>Thousands of microbial genomes shed light on interconnected biogeochemical processes in an aquifer system.</title>
        <authorList>
            <person name="Anantharaman K."/>
            <person name="Brown C.T."/>
            <person name="Hug L.A."/>
            <person name="Sharon I."/>
            <person name="Castelle C.J."/>
            <person name="Probst A.J."/>
            <person name="Thomas B.C."/>
            <person name="Singh A."/>
            <person name="Wilkins M.J."/>
            <person name="Karaoz U."/>
            <person name="Brodie E.L."/>
            <person name="Williams K.H."/>
            <person name="Hubbard S.S."/>
            <person name="Banfield J.F."/>
        </authorList>
    </citation>
    <scope>NUCLEOTIDE SEQUENCE [LARGE SCALE GENOMIC DNA]</scope>
</reference>
<protein>
    <submittedName>
        <fullName evidence="1">Uncharacterized protein</fullName>
    </submittedName>
</protein>